<name>A0A0E9WJM4_ANGAN</name>
<evidence type="ECO:0000313" key="2">
    <source>
        <dbReference type="EMBL" id="JAH89750.1"/>
    </source>
</evidence>
<reference evidence="2" key="2">
    <citation type="journal article" date="2015" name="Fish Shellfish Immunol.">
        <title>Early steps in the European eel (Anguilla anguilla)-Vibrio vulnificus interaction in the gills: Role of the RtxA13 toxin.</title>
        <authorList>
            <person name="Callol A."/>
            <person name="Pajuelo D."/>
            <person name="Ebbesson L."/>
            <person name="Teles M."/>
            <person name="MacKenzie S."/>
            <person name="Amaro C."/>
        </authorList>
    </citation>
    <scope>NUCLEOTIDE SEQUENCE</scope>
</reference>
<dbReference type="EMBL" id="GBXM01018827">
    <property type="protein sequence ID" value="JAH89750.1"/>
    <property type="molecule type" value="Transcribed_RNA"/>
</dbReference>
<organism evidence="2">
    <name type="scientific">Anguilla anguilla</name>
    <name type="common">European freshwater eel</name>
    <name type="synonym">Muraena anguilla</name>
    <dbReference type="NCBI Taxonomy" id="7936"/>
    <lineage>
        <taxon>Eukaryota</taxon>
        <taxon>Metazoa</taxon>
        <taxon>Chordata</taxon>
        <taxon>Craniata</taxon>
        <taxon>Vertebrata</taxon>
        <taxon>Euteleostomi</taxon>
        <taxon>Actinopterygii</taxon>
        <taxon>Neopterygii</taxon>
        <taxon>Teleostei</taxon>
        <taxon>Anguilliformes</taxon>
        <taxon>Anguillidae</taxon>
        <taxon>Anguilla</taxon>
    </lineage>
</organism>
<keyword evidence="1" id="KW-0812">Transmembrane</keyword>
<evidence type="ECO:0000256" key="1">
    <source>
        <dbReference type="SAM" id="Phobius"/>
    </source>
</evidence>
<proteinExistence type="predicted"/>
<dbReference type="AlphaFoldDB" id="A0A0E9WJM4"/>
<keyword evidence="1" id="KW-0472">Membrane</keyword>
<accession>A0A0E9WJM4</accession>
<sequence>MAFKLLKQCPFFSLFYYFFSFLNFILFFYRRLKEHRVHSFSYSASRMCNLRQKVYVYSHTHISLPVQDCGNPASNAG</sequence>
<feature type="transmembrane region" description="Helical" evidence="1">
    <location>
        <begin position="12"/>
        <end position="29"/>
    </location>
</feature>
<reference evidence="2" key="1">
    <citation type="submission" date="2014-11" db="EMBL/GenBank/DDBJ databases">
        <authorList>
            <person name="Amaro Gonzalez C."/>
        </authorList>
    </citation>
    <scope>NUCLEOTIDE SEQUENCE</scope>
</reference>
<keyword evidence="1" id="KW-1133">Transmembrane helix</keyword>
<protein>
    <submittedName>
        <fullName evidence="2">Uncharacterized protein</fullName>
    </submittedName>
</protein>